<organism evidence="12 13">
    <name type="scientific">Hypsibius exemplaris</name>
    <name type="common">Freshwater tardigrade</name>
    <dbReference type="NCBI Taxonomy" id="2072580"/>
    <lineage>
        <taxon>Eukaryota</taxon>
        <taxon>Metazoa</taxon>
        <taxon>Ecdysozoa</taxon>
        <taxon>Tardigrada</taxon>
        <taxon>Eutardigrada</taxon>
        <taxon>Parachela</taxon>
        <taxon>Hypsibioidea</taxon>
        <taxon>Hypsibiidae</taxon>
        <taxon>Hypsibius</taxon>
    </lineage>
</organism>
<evidence type="ECO:0000256" key="7">
    <source>
        <dbReference type="ARBA" id="ARBA00069290"/>
    </source>
</evidence>
<keyword evidence="2" id="KW-0217">Developmental protein</keyword>
<dbReference type="InterPro" id="IPR050649">
    <property type="entry name" value="Paired_Homeobox_TFs"/>
</dbReference>
<dbReference type="EMBL" id="MTYJ01000016">
    <property type="protein sequence ID" value="OQV22587.1"/>
    <property type="molecule type" value="Genomic_DNA"/>
</dbReference>
<evidence type="ECO:0000313" key="12">
    <source>
        <dbReference type="EMBL" id="OQV22587.1"/>
    </source>
</evidence>
<dbReference type="InterPro" id="IPR009057">
    <property type="entry name" value="Homeodomain-like_sf"/>
</dbReference>
<sequence>MDQRSGPTVATNGGVLPAFSYYSIENMLRPKESSPSAIREQVAWSRQMSSPVGDNLQHNTPPRGTPTSIESPAPLGNKSESPDDEEKMSTTNSDDAMNSMYEEHKNRPGRKIRRSRTTFTTYQLHQLEHAFEKTQYPDVFSREELAYRLDLSEARVQVWFQNRRAKYRKREKTYVDHASNGGGPPGGAQNNLHMMFPGPLGASMPNHHHHFPGNDFPIPPAHLPEPERFHAFPPSSADPMRLPNLHKFTPDQNGPPFFGQHGAPHHPFAPMTFSIADSLNFQRQQLLNMFLATQMQMSASGGPSPQPNGQAVLKTSPSRGGEQEREAHSGGPEGLKKSSLDALRSKAKEHTASLTSDAVVGTRKM</sequence>
<evidence type="ECO:0000256" key="4">
    <source>
        <dbReference type="ARBA" id="ARBA00023155"/>
    </source>
</evidence>
<dbReference type="CDD" id="cd00086">
    <property type="entry name" value="homeodomain"/>
    <property type="match status" value="1"/>
</dbReference>
<evidence type="ECO:0000256" key="3">
    <source>
        <dbReference type="ARBA" id="ARBA00023125"/>
    </source>
</evidence>
<feature type="DNA-binding region" description="Homeobox" evidence="8">
    <location>
        <begin position="112"/>
        <end position="171"/>
    </location>
</feature>
<evidence type="ECO:0000256" key="10">
    <source>
        <dbReference type="SAM" id="MobiDB-lite"/>
    </source>
</evidence>
<dbReference type="InterPro" id="IPR017970">
    <property type="entry name" value="Homeobox_CS"/>
</dbReference>
<feature type="compositionally biased region" description="Polar residues" evidence="10">
    <location>
        <begin position="44"/>
        <end position="70"/>
    </location>
</feature>
<dbReference type="SUPFAM" id="SSF46689">
    <property type="entry name" value="Homeodomain-like"/>
    <property type="match status" value="1"/>
</dbReference>
<dbReference type="SMART" id="SM00389">
    <property type="entry name" value="HOX"/>
    <property type="match status" value="1"/>
</dbReference>
<evidence type="ECO:0000256" key="9">
    <source>
        <dbReference type="RuleBase" id="RU000682"/>
    </source>
</evidence>
<evidence type="ECO:0000256" key="5">
    <source>
        <dbReference type="ARBA" id="ARBA00023242"/>
    </source>
</evidence>
<evidence type="ECO:0000256" key="8">
    <source>
        <dbReference type="PROSITE-ProRule" id="PRU00108"/>
    </source>
</evidence>
<comment type="caution">
    <text evidence="12">The sequence shown here is derived from an EMBL/GenBank/DDBJ whole genome shotgun (WGS) entry which is preliminary data.</text>
</comment>
<keyword evidence="3 8" id="KW-0238">DNA-binding</keyword>
<dbReference type="FunFam" id="1.10.10.60:FF:000057">
    <property type="entry name" value="Short stature homeobox 2"/>
    <property type="match status" value="1"/>
</dbReference>
<dbReference type="PANTHER" id="PTHR24329">
    <property type="entry name" value="HOMEOBOX PROTEIN ARISTALESS"/>
    <property type="match status" value="1"/>
</dbReference>
<comment type="subcellular location">
    <subcellularLocation>
        <location evidence="1 8 9">Nucleus</location>
    </subcellularLocation>
</comment>
<reference evidence="13" key="1">
    <citation type="submission" date="2017-01" db="EMBL/GenBank/DDBJ databases">
        <title>Comparative genomics of anhydrobiosis in the tardigrade Hypsibius dujardini.</title>
        <authorList>
            <person name="Yoshida Y."/>
            <person name="Koutsovoulos G."/>
            <person name="Laetsch D."/>
            <person name="Stevens L."/>
            <person name="Kumar S."/>
            <person name="Horikawa D."/>
            <person name="Ishino K."/>
            <person name="Komine S."/>
            <person name="Tomita M."/>
            <person name="Blaxter M."/>
            <person name="Arakawa K."/>
        </authorList>
    </citation>
    <scope>NUCLEOTIDE SEQUENCE [LARGE SCALE GENOMIC DNA]</scope>
    <source>
        <strain evidence="13">Z151</strain>
    </source>
</reference>
<feature type="region of interest" description="Disordered" evidence="10">
    <location>
        <begin position="297"/>
        <end position="365"/>
    </location>
</feature>
<name>A0A1W0X4T9_HYPEX</name>
<proteinExistence type="inferred from homology"/>
<dbReference type="GO" id="GO:0005634">
    <property type="term" value="C:nucleus"/>
    <property type="evidence" value="ECO:0007669"/>
    <property type="project" value="UniProtKB-SubCell"/>
</dbReference>
<feature type="region of interest" description="Disordered" evidence="10">
    <location>
        <begin position="29"/>
        <end position="113"/>
    </location>
</feature>
<dbReference type="Pfam" id="PF00046">
    <property type="entry name" value="Homeodomain"/>
    <property type="match status" value="1"/>
</dbReference>
<dbReference type="PROSITE" id="PS50071">
    <property type="entry name" value="HOMEOBOX_2"/>
    <property type="match status" value="1"/>
</dbReference>
<dbReference type="InterPro" id="IPR001356">
    <property type="entry name" value="HD"/>
</dbReference>
<dbReference type="AlphaFoldDB" id="A0A1W0X4T9"/>
<gene>
    <name evidence="12" type="ORF">BV898_03412</name>
</gene>
<protein>
    <recommendedName>
        <fullName evidence="7">Homeobox protein unc-4</fullName>
    </recommendedName>
</protein>
<feature type="compositionally biased region" description="Polar residues" evidence="10">
    <location>
        <begin position="297"/>
        <end position="318"/>
    </location>
</feature>
<feature type="compositionally biased region" description="Basic and acidic residues" evidence="10">
    <location>
        <begin position="321"/>
        <end position="351"/>
    </location>
</feature>
<dbReference type="PANTHER" id="PTHR24329:SF570">
    <property type="entry name" value="HOMEOBRAIN"/>
    <property type="match status" value="1"/>
</dbReference>
<dbReference type="PROSITE" id="PS00027">
    <property type="entry name" value="HOMEOBOX_1"/>
    <property type="match status" value="1"/>
</dbReference>
<evidence type="ECO:0000256" key="1">
    <source>
        <dbReference type="ARBA" id="ARBA00004123"/>
    </source>
</evidence>
<comment type="similarity">
    <text evidence="6">Belongs to the paired homeobox family. Unc-4 subfamily.</text>
</comment>
<keyword evidence="4 8" id="KW-0371">Homeobox</keyword>
<dbReference type="GO" id="GO:0000977">
    <property type="term" value="F:RNA polymerase II transcription regulatory region sequence-specific DNA binding"/>
    <property type="evidence" value="ECO:0007669"/>
    <property type="project" value="TreeGrafter"/>
</dbReference>
<dbReference type="Gene3D" id="1.10.10.60">
    <property type="entry name" value="Homeodomain-like"/>
    <property type="match status" value="1"/>
</dbReference>
<evidence type="ECO:0000259" key="11">
    <source>
        <dbReference type="PROSITE" id="PS50071"/>
    </source>
</evidence>
<evidence type="ECO:0000256" key="2">
    <source>
        <dbReference type="ARBA" id="ARBA00022473"/>
    </source>
</evidence>
<keyword evidence="13" id="KW-1185">Reference proteome</keyword>
<keyword evidence="5 8" id="KW-0539">Nucleus</keyword>
<evidence type="ECO:0000313" key="13">
    <source>
        <dbReference type="Proteomes" id="UP000192578"/>
    </source>
</evidence>
<accession>A0A1W0X4T9</accession>
<dbReference type="GO" id="GO:0000981">
    <property type="term" value="F:DNA-binding transcription factor activity, RNA polymerase II-specific"/>
    <property type="evidence" value="ECO:0007669"/>
    <property type="project" value="InterPro"/>
</dbReference>
<dbReference type="OrthoDB" id="6159439at2759"/>
<feature type="domain" description="Homeobox" evidence="11">
    <location>
        <begin position="110"/>
        <end position="170"/>
    </location>
</feature>
<evidence type="ECO:0000256" key="6">
    <source>
        <dbReference type="ARBA" id="ARBA00038351"/>
    </source>
</evidence>
<dbReference type="Proteomes" id="UP000192578">
    <property type="component" value="Unassembled WGS sequence"/>
</dbReference>